<accession>A0ABD1MYZ1</accession>
<reference evidence="1 2" key="1">
    <citation type="submission" date="2024-08" db="EMBL/GenBank/DDBJ databases">
        <title>Insights into the chromosomal genome structure of Flemingia macrophylla.</title>
        <authorList>
            <person name="Ding Y."/>
            <person name="Zhao Y."/>
            <person name="Bi W."/>
            <person name="Wu M."/>
            <person name="Zhao G."/>
            <person name="Gong Y."/>
            <person name="Li W."/>
            <person name="Zhang P."/>
        </authorList>
    </citation>
    <scope>NUCLEOTIDE SEQUENCE [LARGE SCALE GENOMIC DNA]</scope>
    <source>
        <strain evidence="1">DYQJB</strain>
        <tissue evidence="1">Leaf</tissue>
    </source>
</reference>
<keyword evidence="2" id="KW-1185">Reference proteome</keyword>
<name>A0ABD1MYZ1_9FABA</name>
<evidence type="ECO:0000313" key="2">
    <source>
        <dbReference type="Proteomes" id="UP001603857"/>
    </source>
</evidence>
<dbReference type="EMBL" id="JBGMDY010000003">
    <property type="protein sequence ID" value="KAL2341018.1"/>
    <property type="molecule type" value="Genomic_DNA"/>
</dbReference>
<comment type="caution">
    <text evidence="1">The sequence shown here is derived from an EMBL/GenBank/DDBJ whole genome shotgun (WGS) entry which is preliminary data.</text>
</comment>
<dbReference type="Proteomes" id="UP001603857">
    <property type="component" value="Unassembled WGS sequence"/>
</dbReference>
<organism evidence="1 2">
    <name type="scientific">Flemingia macrophylla</name>
    <dbReference type="NCBI Taxonomy" id="520843"/>
    <lineage>
        <taxon>Eukaryota</taxon>
        <taxon>Viridiplantae</taxon>
        <taxon>Streptophyta</taxon>
        <taxon>Embryophyta</taxon>
        <taxon>Tracheophyta</taxon>
        <taxon>Spermatophyta</taxon>
        <taxon>Magnoliopsida</taxon>
        <taxon>eudicotyledons</taxon>
        <taxon>Gunneridae</taxon>
        <taxon>Pentapetalae</taxon>
        <taxon>rosids</taxon>
        <taxon>fabids</taxon>
        <taxon>Fabales</taxon>
        <taxon>Fabaceae</taxon>
        <taxon>Papilionoideae</taxon>
        <taxon>50 kb inversion clade</taxon>
        <taxon>NPAAA clade</taxon>
        <taxon>indigoferoid/millettioid clade</taxon>
        <taxon>Phaseoleae</taxon>
        <taxon>Flemingia</taxon>
    </lineage>
</organism>
<gene>
    <name evidence="1" type="ORF">Fmac_008958</name>
</gene>
<proteinExistence type="predicted"/>
<evidence type="ECO:0000313" key="1">
    <source>
        <dbReference type="EMBL" id="KAL2341018.1"/>
    </source>
</evidence>
<dbReference type="AlphaFoldDB" id="A0ABD1MYZ1"/>
<protein>
    <submittedName>
        <fullName evidence="1">Uncharacterized protein</fullName>
    </submittedName>
</protein>
<sequence>MDDPKSTYYEILSSKLKCVGKIRNLVLYIHICDLDKTIAQCWHNRDWDLSLLYKKLPQEVVSHIEQLHGFRRKGDSLKAKLLAIYDGSHYYWEEGFRRVVCEYDFVGAIPSIRLKNVDQEFYHKHKEVIGDIRENYSAGVGSVMRCGYDKNLMD</sequence>